<dbReference type="Gene3D" id="3.40.50.1820">
    <property type="entry name" value="alpha/beta hydrolase"/>
    <property type="match status" value="1"/>
</dbReference>
<evidence type="ECO:0000313" key="7">
    <source>
        <dbReference type="Proteomes" id="UP001609176"/>
    </source>
</evidence>
<evidence type="ECO:0000313" key="8">
    <source>
        <dbReference type="Proteomes" id="UP001609219"/>
    </source>
</evidence>
<keyword evidence="3" id="KW-0378">Hydrolase</keyword>
<dbReference type="InterPro" id="IPR050471">
    <property type="entry name" value="AB_hydrolase"/>
</dbReference>
<dbReference type="PROSITE" id="PS51257">
    <property type="entry name" value="PROKAR_LIPOPROTEIN"/>
    <property type="match status" value="1"/>
</dbReference>
<comment type="caution">
    <text evidence="3">The sequence shown here is derived from an EMBL/GenBank/DDBJ whole genome shotgun (WGS) entry which is preliminary data.</text>
</comment>
<dbReference type="Pfam" id="PF00561">
    <property type="entry name" value="Abhydrolase_1"/>
    <property type="match status" value="1"/>
</dbReference>
<dbReference type="Proteomes" id="UP001609219">
    <property type="component" value="Unassembled WGS sequence"/>
</dbReference>
<dbReference type="GO" id="GO:0016787">
    <property type="term" value="F:hydrolase activity"/>
    <property type="evidence" value="ECO:0007669"/>
    <property type="project" value="UniProtKB-KW"/>
</dbReference>
<keyword evidence="8" id="KW-1185">Reference proteome</keyword>
<dbReference type="SUPFAM" id="SSF53474">
    <property type="entry name" value="alpha/beta-Hydrolases"/>
    <property type="match status" value="1"/>
</dbReference>
<organism evidence="3 6">
    <name type="scientific">Antrihabitans spumae</name>
    <dbReference type="NCBI Taxonomy" id="3373370"/>
    <lineage>
        <taxon>Bacteria</taxon>
        <taxon>Bacillati</taxon>
        <taxon>Actinomycetota</taxon>
        <taxon>Actinomycetes</taxon>
        <taxon>Mycobacteriales</taxon>
        <taxon>Nocardiaceae</taxon>
        <taxon>Antrihabitans</taxon>
    </lineage>
</organism>
<keyword evidence="1" id="KW-0732">Signal</keyword>
<feature type="domain" description="AB hydrolase-1" evidence="2">
    <location>
        <begin position="60"/>
        <end position="159"/>
    </location>
</feature>
<reference evidence="6 7" key="1">
    <citation type="submission" date="2024-10" db="EMBL/GenBank/DDBJ databases">
        <authorList>
            <person name="Riesco R."/>
        </authorList>
    </citation>
    <scope>NUCLEOTIDE SEQUENCE [LARGE SCALE GENOMIC DNA]</scope>
    <source>
        <strain evidence="5 7">NCIMB 15448</strain>
        <strain evidence="3 6">NCIMB 15449</strain>
        <strain evidence="4 8">NCIMB 15450</strain>
    </source>
</reference>
<dbReference type="Proteomes" id="UP001609175">
    <property type="component" value="Unassembled WGS sequence"/>
</dbReference>
<protein>
    <submittedName>
        <fullName evidence="3">Alpha/beta fold hydrolase</fullName>
    </submittedName>
</protein>
<evidence type="ECO:0000313" key="6">
    <source>
        <dbReference type="Proteomes" id="UP001609175"/>
    </source>
</evidence>
<dbReference type="EMBL" id="JBIMSP010000032">
    <property type="protein sequence ID" value="MFH5243865.1"/>
    <property type="molecule type" value="Genomic_DNA"/>
</dbReference>
<dbReference type="InterPro" id="IPR029058">
    <property type="entry name" value="AB_hydrolase_fold"/>
</dbReference>
<gene>
    <name evidence="5" type="ORF">ACHIPV_18570</name>
    <name evidence="3" type="ORF">ACHIPZ_23715</name>
    <name evidence="4" type="ORF">ACHIRB_23600</name>
</gene>
<dbReference type="InterPro" id="IPR000073">
    <property type="entry name" value="AB_hydrolase_1"/>
</dbReference>
<proteinExistence type="predicted"/>
<dbReference type="PANTHER" id="PTHR43433:SF5">
    <property type="entry name" value="AB HYDROLASE-1 DOMAIN-CONTAINING PROTEIN"/>
    <property type="match status" value="1"/>
</dbReference>
<evidence type="ECO:0000313" key="3">
    <source>
        <dbReference type="EMBL" id="MFH5211190.1"/>
    </source>
</evidence>
<sequence length="298" mass="31265">MKKSLTVAAVTAIAAASVALTGCMSNNDSGTDTAAEPGRYASVNGLNMYYEVHGEANGQPPLVLLHGGLSATGTSFGELLPGLTEGRQVISIEQQAHGHTADIDRPVTITTMADDTLDLLDQIGVEQADFFGYSIGAGIALEIEVSHPEKVRKAVLATVSYNTSGLQPGNSEGVGTITSEMMDGTPFKDEFIAVAPHPDQFDKTLQRMKETAASTINYAPEQIKGIQTPTLIIAADNDIVTPEHTTEMYRLLGGGIEGTQGLPKSQLAVIPGTSHLTLVHQPEVLLPIIGSFLDAGGE</sequence>
<evidence type="ECO:0000313" key="4">
    <source>
        <dbReference type="EMBL" id="MFH5231527.1"/>
    </source>
</evidence>
<feature type="signal peptide" evidence="1">
    <location>
        <begin position="1"/>
        <end position="21"/>
    </location>
</feature>
<dbReference type="EMBL" id="JBIMSO010000070">
    <property type="protein sequence ID" value="MFH5211190.1"/>
    <property type="molecule type" value="Genomic_DNA"/>
</dbReference>
<name>A0ABW7JT52_9NOCA</name>
<accession>A0ABW7JT52</accession>
<dbReference type="Proteomes" id="UP001609176">
    <property type="component" value="Unassembled WGS sequence"/>
</dbReference>
<feature type="chain" id="PRO_5045033548" evidence="1">
    <location>
        <begin position="22"/>
        <end position="298"/>
    </location>
</feature>
<dbReference type="EMBL" id="JBIMSN010000116">
    <property type="protein sequence ID" value="MFH5231527.1"/>
    <property type="molecule type" value="Genomic_DNA"/>
</dbReference>
<dbReference type="RefSeq" id="WP_395117457.1">
    <property type="nucleotide sequence ID" value="NZ_JBIMSN010000116.1"/>
</dbReference>
<evidence type="ECO:0000256" key="1">
    <source>
        <dbReference type="SAM" id="SignalP"/>
    </source>
</evidence>
<evidence type="ECO:0000313" key="5">
    <source>
        <dbReference type="EMBL" id="MFH5243865.1"/>
    </source>
</evidence>
<dbReference type="PANTHER" id="PTHR43433">
    <property type="entry name" value="HYDROLASE, ALPHA/BETA FOLD FAMILY PROTEIN"/>
    <property type="match status" value="1"/>
</dbReference>
<evidence type="ECO:0000259" key="2">
    <source>
        <dbReference type="Pfam" id="PF00561"/>
    </source>
</evidence>